<sequence>MSAIAANDWLERHNGRTAQDCGVRLAAASHAVWPSDKNLQVLIEDQIKSDLLDFAFHARKLMERRSLKSATVGSDPLWPPSQLEPPEKNLWALLGLIVHADSIDVSWEQADLQPNPYKGRSPMFAGSVKVQSDNGSATLPIGSLTSTFFGQVLASSDFQEE</sequence>
<evidence type="ECO:0000313" key="2">
    <source>
        <dbReference type="Proteomes" id="UP000617355"/>
    </source>
</evidence>
<comment type="caution">
    <text evidence="1">The sequence shown here is derived from an EMBL/GenBank/DDBJ whole genome shotgun (WGS) entry which is preliminary data.</text>
</comment>
<protein>
    <submittedName>
        <fullName evidence="1">Uncharacterized protein</fullName>
    </submittedName>
</protein>
<dbReference type="RefSeq" id="WP_188526275.1">
    <property type="nucleotide sequence ID" value="NZ_BMGI01000001.1"/>
</dbReference>
<gene>
    <name evidence="1" type="ORF">GCM10011358_07690</name>
</gene>
<evidence type="ECO:0000313" key="1">
    <source>
        <dbReference type="EMBL" id="GGD25660.1"/>
    </source>
</evidence>
<dbReference type="EMBL" id="BMGI01000001">
    <property type="protein sequence ID" value="GGD25660.1"/>
    <property type="molecule type" value="Genomic_DNA"/>
</dbReference>
<keyword evidence="2" id="KW-1185">Reference proteome</keyword>
<accession>A0ABQ1QI17</accession>
<reference evidence="2" key="1">
    <citation type="journal article" date="2019" name="Int. J. Syst. Evol. Microbiol.">
        <title>The Global Catalogue of Microorganisms (GCM) 10K type strain sequencing project: providing services to taxonomists for standard genome sequencing and annotation.</title>
        <authorList>
            <consortium name="The Broad Institute Genomics Platform"/>
            <consortium name="The Broad Institute Genome Sequencing Center for Infectious Disease"/>
            <person name="Wu L."/>
            <person name="Ma J."/>
        </authorList>
    </citation>
    <scope>NUCLEOTIDE SEQUENCE [LARGE SCALE GENOMIC DNA]</scope>
    <source>
        <strain evidence="2">CGMCC 1.12922</strain>
    </source>
</reference>
<proteinExistence type="predicted"/>
<organism evidence="1 2">
    <name type="scientific">Sinisalibacter lacisalsi</name>
    <dbReference type="NCBI Taxonomy" id="1526570"/>
    <lineage>
        <taxon>Bacteria</taxon>
        <taxon>Pseudomonadati</taxon>
        <taxon>Pseudomonadota</taxon>
        <taxon>Alphaproteobacteria</taxon>
        <taxon>Rhodobacterales</taxon>
        <taxon>Roseobacteraceae</taxon>
        <taxon>Sinisalibacter</taxon>
    </lineage>
</organism>
<name>A0ABQ1QI17_9RHOB</name>
<dbReference type="Proteomes" id="UP000617355">
    <property type="component" value="Unassembled WGS sequence"/>
</dbReference>